<protein>
    <submittedName>
        <fullName evidence="1">Uncharacterized protein</fullName>
    </submittedName>
</protein>
<evidence type="ECO:0000313" key="1">
    <source>
        <dbReference type="EMBL" id="KAJ0407572.1"/>
    </source>
</evidence>
<name>A0AAD5Q9N4_PYTIN</name>
<dbReference type="AlphaFoldDB" id="A0AAD5Q9N4"/>
<gene>
    <name evidence="1" type="ORF">P43SY_006890</name>
</gene>
<dbReference type="Proteomes" id="UP001209570">
    <property type="component" value="Unassembled WGS sequence"/>
</dbReference>
<organism evidence="1 2">
    <name type="scientific">Pythium insidiosum</name>
    <name type="common">Pythiosis disease agent</name>
    <dbReference type="NCBI Taxonomy" id="114742"/>
    <lineage>
        <taxon>Eukaryota</taxon>
        <taxon>Sar</taxon>
        <taxon>Stramenopiles</taxon>
        <taxon>Oomycota</taxon>
        <taxon>Peronosporomycetes</taxon>
        <taxon>Pythiales</taxon>
        <taxon>Pythiaceae</taxon>
        <taxon>Pythium</taxon>
    </lineage>
</organism>
<comment type="caution">
    <text evidence="1">The sequence shown here is derived from an EMBL/GenBank/DDBJ whole genome shotgun (WGS) entry which is preliminary data.</text>
</comment>
<accession>A0AAD5Q9N4</accession>
<reference evidence="1" key="1">
    <citation type="submission" date="2021-12" db="EMBL/GenBank/DDBJ databases">
        <title>Prjna785345.</title>
        <authorList>
            <person name="Rujirawat T."/>
            <person name="Krajaejun T."/>
        </authorList>
    </citation>
    <scope>NUCLEOTIDE SEQUENCE</scope>
    <source>
        <strain evidence="1">Pi057C3</strain>
    </source>
</reference>
<proteinExistence type="predicted"/>
<evidence type="ECO:0000313" key="2">
    <source>
        <dbReference type="Proteomes" id="UP001209570"/>
    </source>
</evidence>
<keyword evidence="2" id="KW-1185">Reference proteome</keyword>
<sequence>MSTIITASKDQKEQLSERERFYRFCRAHITARDEGGYITSQASRLLLNIDLDALERFELVMRSTEYAWEPAWEPVTNIPKSALKKYRDKKRDMRAIRGRSAAIMAHVEKATSTRKTGLASKRK</sequence>
<dbReference type="EMBL" id="JAKCXM010000020">
    <property type="protein sequence ID" value="KAJ0407572.1"/>
    <property type="molecule type" value="Genomic_DNA"/>
</dbReference>